<protein>
    <submittedName>
        <fullName evidence="1">Uncharacterized protein</fullName>
    </submittedName>
</protein>
<dbReference type="AlphaFoldDB" id="A0A5K8A2D0"/>
<keyword evidence="1" id="KW-0614">Plasmid</keyword>
<reference evidence="1 2" key="1">
    <citation type="submission" date="2019-11" db="EMBL/GenBank/DDBJ databases">
        <title>Comparative genomics of hydrocarbon-degrading Desulfosarcina strains.</title>
        <authorList>
            <person name="Watanabe M."/>
            <person name="Kojima H."/>
            <person name="Fukui M."/>
        </authorList>
    </citation>
    <scope>NUCLEOTIDE SEQUENCE [LARGE SCALE GENOMIC DNA]</scope>
    <source>
        <strain evidence="1 2">28bB2T</strain>
        <plasmid evidence="2">do28_1 dna</plasmid>
    </source>
</reference>
<gene>
    <name evidence="1" type="ORF">DSCO28_73110</name>
</gene>
<accession>A0A5K8A2D0</accession>
<sequence>MNRKKQAQMQLFDSDPGDILGVAYPPGCNGTLADDAPDYAEKPWNIRCPNCETWVFDADDKDYPVLNCICDDCNYTWTVNVED</sequence>
<dbReference type="KEGG" id="dov:DSCO28_73110"/>
<dbReference type="EMBL" id="AP021877">
    <property type="protein sequence ID" value="BBO86745.1"/>
    <property type="molecule type" value="Genomic_DNA"/>
</dbReference>
<evidence type="ECO:0000313" key="1">
    <source>
        <dbReference type="EMBL" id="BBO86745.1"/>
    </source>
</evidence>
<organism evidence="1 2">
    <name type="scientific">Desulfosarcina ovata subsp. sediminis</name>
    <dbReference type="NCBI Taxonomy" id="885957"/>
    <lineage>
        <taxon>Bacteria</taxon>
        <taxon>Pseudomonadati</taxon>
        <taxon>Thermodesulfobacteriota</taxon>
        <taxon>Desulfobacteria</taxon>
        <taxon>Desulfobacterales</taxon>
        <taxon>Desulfosarcinaceae</taxon>
        <taxon>Desulfosarcina</taxon>
    </lineage>
</organism>
<proteinExistence type="predicted"/>
<dbReference type="RefSeq" id="WP_155326326.1">
    <property type="nucleotide sequence ID" value="NZ_AP021877.1"/>
</dbReference>
<geneLocation type="plasmid" evidence="2">
    <name>do28_1 dna</name>
</geneLocation>
<dbReference type="Proteomes" id="UP000425960">
    <property type="component" value="Plasmid Do28_1"/>
</dbReference>
<evidence type="ECO:0000313" key="2">
    <source>
        <dbReference type="Proteomes" id="UP000425960"/>
    </source>
</evidence>
<name>A0A5K8A2D0_9BACT</name>